<sequence>MGGKEKIVRWTQVRTPPSASHVVGRSGGCYLKEEEEEEKEEGWGMGNPTSLLGSGEPSAHYYELRVRFVAATEALIERQVA</sequence>
<organism evidence="1 2">
    <name type="scientific">Scylla paramamosain</name>
    <name type="common">Mud crab</name>
    <dbReference type="NCBI Taxonomy" id="85552"/>
    <lineage>
        <taxon>Eukaryota</taxon>
        <taxon>Metazoa</taxon>
        <taxon>Ecdysozoa</taxon>
        <taxon>Arthropoda</taxon>
        <taxon>Crustacea</taxon>
        <taxon>Multicrustacea</taxon>
        <taxon>Malacostraca</taxon>
        <taxon>Eumalacostraca</taxon>
        <taxon>Eucarida</taxon>
        <taxon>Decapoda</taxon>
        <taxon>Pleocyemata</taxon>
        <taxon>Brachyura</taxon>
        <taxon>Eubrachyura</taxon>
        <taxon>Portunoidea</taxon>
        <taxon>Portunidae</taxon>
        <taxon>Portuninae</taxon>
        <taxon>Scylla</taxon>
    </lineage>
</organism>
<keyword evidence="2" id="KW-1185">Reference proteome</keyword>
<gene>
    <name evidence="1" type="ORF">O3P69_007118</name>
</gene>
<reference evidence="1 2" key="1">
    <citation type="submission" date="2023-03" db="EMBL/GenBank/DDBJ databases">
        <title>High-quality genome of Scylla paramamosain provides insights in environmental adaptation.</title>
        <authorList>
            <person name="Zhang L."/>
        </authorList>
    </citation>
    <scope>NUCLEOTIDE SEQUENCE [LARGE SCALE GENOMIC DNA]</scope>
    <source>
        <strain evidence="1">LZ_2023a</strain>
        <tissue evidence="1">Muscle</tissue>
    </source>
</reference>
<comment type="caution">
    <text evidence="1">The sequence shown here is derived from an EMBL/GenBank/DDBJ whole genome shotgun (WGS) entry which is preliminary data.</text>
</comment>
<evidence type="ECO:0000313" key="1">
    <source>
        <dbReference type="EMBL" id="KAK8406166.1"/>
    </source>
</evidence>
<proteinExistence type="predicted"/>
<dbReference type="Proteomes" id="UP001487740">
    <property type="component" value="Unassembled WGS sequence"/>
</dbReference>
<dbReference type="AlphaFoldDB" id="A0AAW0V2U0"/>
<dbReference type="EMBL" id="JARAKH010000002">
    <property type="protein sequence ID" value="KAK8406166.1"/>
    <property type="molecule type" value="Genomic_DNA"/>
</dbReference>
<protein>
    <submittedName>
        <fullName evidence="1">Uncharacterized protein</fullName>
    </submittedName>
</protein>
<name>A0AAW0V2U0_SCYPA</name>
<accession>A0AAW0V2U0</accession>
<evidence type="ECO:0000313" key="2">
    <source>
        <dbReference type="Proteomes" id="UP001487740"/>
    </source>
</evidence>